<evidence type="ECO:0000256" key="7">
    <source>
        <dbReference type="SAM" id="Coils"/>
    </source>
</evidence>
<dbReference type="SUPFAM" id="SSF52540">
    <property type="entry name" value="P-loop containing nucleoside triphosphate hydrolases"/>
    <property type="match status" value="3"/>
</dbReference>
<evidence type="ECO:0000313" key="9">
    <source>
        <dbReference type="EMBL" id="EGW12454.1"/>
    </source>
</evidence>
<dbReference type="InParanoid" id="G3IGX6"/>
<dbReference type="InterPro" id="IPR003191">
    <property type="entry name" value="Guanylate-bd/ATL_C"/>
</dbReference>
<dbReference type="PaxDb" id="10029-XP_007616384.1"/>
<dbReference type="InterPro" id="IPR030386">
    <property type="entry name" value="G_GB1_RHD3_dom"/>
</dbReference>
<dbReference type="GO" id="GO:0005525">
    <property type="term" value="F:GTP binding"/>
    <property type="evidence" value="ECO:0007669"/>
    <property type="project" value="UniProtKB-KW"/>
</dbReference>
<dbReference type="FunFam" id="3.40.50.300:FF:000422">
    <property type="entry name" value="Guanylate-binding protein 1"/>
    <property type="match status" value="2"/>
</dbReference>
<protein>
    <submittedName>
        <fullName evidence="9">Interferon-induced guanylate-binding protein 2</fullName>
    </submittedName>
</protein>
<dbReference type="Gene3D" id="1.20.1000.10">
    <property type="entry name" value="Guanylate-binding protein, C-terminal domain"/>
    <property type="match status" value="4"/>
</dbReference>
<keyword evidence="2" id="KW-0547">Nucleotide-binding</keyword>
<dbReference type="STRING" id="10029.G3IGX6"/>
<organism evidence="9 10">
    <name type="scientific">Cricetulus griseus</name>
    <name type="common">Chinese hamster</name>
    <name type="synonym">Cricetulus barabensis griseus</name>
    <dbReference type="NCBI Taxonomy" id="10029"/>
    <lineage>
        <taxon>Eukaryota</taxon>
        <taxon>Metazoa</taxon>
        <taxon>Chordata</taxon>
        <taxon>Craniata</taxon>
        <taxon>Vertebrata</taxon>
        <taxon>Euteleostomi</taxon>
        <taxon>Mammalia</taxon>
        <taxon>Eutheria</taxon>
        <taxon>Euarchontoglires</taxon>
        <taxon>Glires</taxon>
        <taxon>Rodentia</taxon>
        <taxon>Myomorpha</taxon>
        <taxon>Muroidea</taxon>
        <taxon>Cricetidae</taxon>
        <taxon>Cricetinae</taxon>
        <taxon>Cricetulus</taxon>
    </lineage>
</organism>
<evidence type="ECO:0000256" key="1">
    <source>
        <dbReference type="ARBA" id="ARBA00022588"/>
    </source>
</evidence>
<dbReference type="Pfam" id="PF02841">
    <property type="entry name" value="GBP_C"/>
    <property type="match status" value="2"/>
</dbReference>
<evidence type="ECO:0000256" key="5">
    <source>
        <dbReference type="ARBA" id="ARBA00023134"/>
    </source>
</evidence>
<dbReference type="InterPro" id="IPR037684">
    <property type="entry name" value="GBP_C"/>
</dbReference>
<keyword evidence="3" id="KW-0378">Hydrolase</keyword>
<evidence type="ECO:0000256" key="4">
    <source>
        <dbReference type="ARBA" id="ARBA00022859"/>
    </source>
</evidence>
<evidence type="ECO:0000256" key="3">
    <source>
        <dbReference type="ARBA" id="ARBA00022801"/>
    </source>
</evidence>
<evidence type="ECO:0000256" key="2">
    <source>
        <dbReference type="ARBA" id="ARBA00022741"/>
    </source>
</evidence>
<proteinExistence type="inferred from homology"/>
<keyword evidence="1" id="KW-0399">Innate immunity</keyword>
<feature type="coiled-coil region" evidence="7">
    <location>
        <begin position="1214"/>
        <end position="1280"/>
    </location>
</feature>
<feature type="domain" description="GB1/RHD3-type G" evidence="8">
    <location>
        <begin position="95"/>
        <end position="336"/>
    </location>
</feature>
<dbReference type="PANTHER" id="PTHR10751">
    <property type="entry name" value="GUANYLATE BINDING PROTEIN"/>
    <property type="match status" value="1"/>
</dbReference>
<sequence length="1381" mass="156372">MASDINMPSPVCLIENSKQQLVPNEEALKILSTIDQPMVVVAIVGFYRTGKSYLMNKLAGKQKDINMPSPVCLIENSKGQLVANEEALKILSTIDQPMVVVAIAGLYHTGKSYLMNKLAGKQKGFSLGFMAQSHTKGIWMWCVPHPQKPGHTLVLLDTEGLEDVQKGDNQNDCWIFTLAVLLSSTFIYNSTGTINQQAMDQLHYVTELTDLIKSKSSPEQSGVDDSANFVGFFPTFVWALRDFSLELEADGKPITADEYLEYALTLMKGSDKKSESFNKPRLCIRTFFPKRKCFVFDRPAQRKYLSKLETISEEDLSSEFVEQVEEFTSYIFSYSNVKTLSGGIIVNGPRLQSLVLAYVNAISSGELPCMENAVLTLAQIENAAAVQKAIEHYEEQMNQKVQFPTETFKELLDLHRPIESEAIEVFIKKSFKDIDQKFQKKLVEQLVAKRDAFIKKNMDVSLAHCSDLLKDIFGSLEEEVKQGTFSKPGGYYLFLQKKRELEKKYNQTTGKGLQAEEALKKYFESKDDVVETLLKTDQSLMEAAKEIEVERIKAEALEATNRALAEKQNKYELLMAEKDKSYQEHMKQLSEKMHQERVQLIAENEKIISLKLQVAIKERMEAFMLQNEATSVSHCQADLEKLAEPLSESVSSGAFPVSCGHSLYLESSKKVERGCEQVSWKGVKAKDILKSILKSQATVEKSILQTDKALTDGPESHSSQGTPMNMASKVPVCLIENVKGQLIPNQKALEILSEITQPVVVVAIVGLYRTGKSYLMNKLAGKKTGFSLGSTIQSHTNGIWMWCIPHPQKPDNTLILLDTEGLGDVEKGDNQNDCWIFALAILLSSTFVYNSMGPINQQAMDQLQYPFCDGEHQSLGMLQKLTDQIRARASTDQEDEVEDSSEFVRFFPDFVWVLRDVTLRLEADGQSLTADEYLENSLKLKQGTSEVEKNYNLPRLCIRKFFPKKKCFVFYPPTEWKKLSELENLHDDALDSDFVQQVAEFCSFIFGSSKAKALPGGIKVNGAQLGILAHTYLDAIKSGTVPCLENAVNTLAERENSIALQKATDHYSEQMDQQVRLPTDTLQELLDIHAVCEKKAIAVFMDRSFKDDQRKFQEKLVATIEERKEDFIQQNEAASLSYCQAELEKLSEPLRESISRGDFSVPGGHSLYLEARKKVEQGYEHVPRKGVKASEVFRDFLKSLITTEDCILQSDKALTDGQKAMAAEQSKKEAAEKELELMRQHQMEQEEAREAHMRTISENMVQLQRKMEMERDNLLEEQERMLDHKLKTDQSLTEKEKQIEVEPKKTESSVAAAKLLEEAQRKNEKLMEQKERSYQEHMRQLTQKTENDTIQLKGEQERTLAFKLQVHCHFCLPDSLTETTL</sequence>
<dbReference type="eggNOG" id="KOG2037">
    <property type="taxonomic scope" value="Eukaryota"/>
</dbReference>
<dbReference type="EMBL" id="JH002662">
    <property type="protein sequence ID" value="EGW12454.1"/>
    <property type="molecule type" value="Genomic_DNA"/>
</dbReference>
<evidence type="ECO:0000313" key="10">
    <source>
        <dbReference type="Proteomes" id="UP000001075"/>
    </source>
</evidence>
<dbReference type="Proteomes" id="UP000001075">
    <property type="component" value="Unassembled WGS sequence"/>
</dbReference>
<dbReference type="SUPFAM" id="SSF48340">
    <property type="entry name" value="Interferon-induced guanylate-binding protein 1 (GBP1), C-terminal domain"/>
    <property type="match status" value="4"/>
</dbReference>
<dbReference type="InterPro" id="IPR027417">
    <property type="entry name" value="P-loop_NTPase"/>
</dbReference>
<dbReference type="Gene3D" id="3.40.50.300">
    <property type="entry name" value="P-loop containing nucleotide triphosphate hydrolases"/>
    <property type="match status" value="3"/>
</dbReference>
<accession>G3IGX6</accession>
<dbReference type="GO" id="GO:0003924">
    <property type="term" value="F:GTPase activity"/>
    <property type="evidence" value="ECO:0007669"/>
    <property type="project" value="InterPro"/>
</dbReference>
<dbReference type="InterPro" id="IPR015894">
    <property type="entry name" value="Guanylate-bd_N"/>
</dbReference>
<gene>
    <name evidence="9" type="ORF">I79_023053</name>
</gene>
<dbReference type="Pfam" id="PF02263">
    <property type="entry name" value="GBP"/>
    <property type="match status" value="3"/>
</dbReference>
<feature type="domain" description="GB1/RHD3-type G" evidence="8">
    <location>
        <begin position="756"/>
        <end position="1010"/>
    </location>
</feature>
<keyword evidence="7" id="KW-0175">Coiled coil</keyword>
<dbReference type="GO" id="GO:0071346">
    <property type="term" value="P:cellular response to type II interferon"/>
    <property type="evidence" value="ECO:0007669"/>
    <property type="project" value="UniProtKB-ARBA"/>
</dbReference>
<dbReference type="FunFam" id="1.20.1000.10:FF:000001">
    <property type="entry name" value="Guanylate binding protein 1"/>
    <property type="match status" value="2"/>
</dbReference>
<dbReference type="GO" id="GO:0031347">
    <property type="term" value="P:regulation of defense response"/>
    <property type="evidence" value="ECO:0007669"/>
    <property type="project" value="UniProtKB-ARBA"/>
</dbReference>
<keyword evidence="4" id="KW-0391">Immunity</keyword>
<dbReference type="CDD" id="cd01851">
    <property type="entry name" value="GBP"/>
    <property type="match status" value="2"/>
</dbReference>
<comment type="similarity">
    <text evidence="6">Belongs to the TRAFAC class dynamin-like GTPase superfamily. GB1/RHD3 GTPase family.</text>
</comment>
<dbReference type="CDD" id="cd16269">
    <property type="entry name" value="GBP_C"/>
    <property type="match status" value="2"/>
</dbReference>
<feature type="coiled-coil region" evidence="7">
    <location>
        <begin position="540"/>
        <end position="606"/>
    </location>
</feature>
<reference evidence="10" key="1">
    <citation type="journal article" date="2011" name="Nat. Biotechnol.">
        <title>The genomic sequence of the Chinese hamster ovary (CHO)-K1 cell line.</title>
        <authorList>
            <person name="Xu X."/>
            <person name="Nagarajan H."/>
            <person name="Lewis N.E."/>
            <person name="Pan S."/>
            <person name="Cai Z."/>
            <person name="Liu X."/>
            <person name="Chen W."/>
            <person name="Xie M."/>
            <person name="Wang W."/>
            <person name="Hammond S."/>
            <person name="Andersen M.R."/>
            <person name="Neff N."/>
            <person name="Passarelli B."/>
            <person name="Koh W."/>
            <person name="Fan H.C."/>
            <person name="Wang J."/>
            <person name="Gui Y."/>
            <person name="Lee K.H."/>
            <person name="Betenbaugh M.J."/>
            <person name="Quake S.R."/>
            <person name="Famili I."/>
            <person name="Palsson B.O."/>
            <person name="Wang J."/>
        </authorList>
    </citation>
    <scope>NUCLEOTIDE SEQUENCE [LARGE SCALE GENOMIC DNA]</scope>
    <source>
        <strain evidence="10">CHO K1 cell line</strain>
    </source>
</reference>
<dbReference type="InterPro" id="IPR036543">
    <property type="entry name" value="Guanylate-bd_C_sf"/>
</dbReference>
<evidence type="ECO:0000256" key="6">
    <source>
        <dbReference type="PROSITE-ProRule" id="PRU01052"/>
    </source>
</evidence>
<keyword evidence="5" id="KW-0342">GTP-binding</keyword>
<dbReference type="PROSITE" id="PS51715">
    <property type="entry name" value="G_GB1_RHD3"/>
    <property type="match status" value="2"/>
</dbReference>
<feature type="coiled-coil region" evidence="7">
    <location>
        <begin position="1309"/>
        <end position="1347"/>
    </location>
</feature>
<evidence type="ECO:0000259" key="8">
    <source>
        <dbReference type="PROSITE" id="PS51715"/>
    </source>
</evidence>
<name>G3IGX6_CRIGR</name>